<feature type="region of interest" description="Disordered" evidence="1">
    <location>
        <begin position="1"/>
        <end position="65"/>
    </location>
</feature>
<dbReference type="EMBL" id="NSKD01000003">
    <property type="protein sequence ID" value="PAU80710.1"/>
    <property type="molecule type" value="Genomic_DNA"/>
</dbReference>
<keyword evidence="3" id="KW-1185">Reference proteome</keyword>
<dbReference type="RefSeq" id="WP_095617541.1">
    <property type="nucleotide sequence ID" value="NZ_NSKD01000003.1"/>
</dbReference>
<reference evidence="2 3" key="1">
    <citation type="submission" date="2017-08" db="EMBL/GenBank/DDBJ databases">
        <title>Halovibrio sewagensis sp. nov., isolated from wastewater of high salinity.</title>
        <authorList>
            <person name="Dong X."/>
            <person name="Zhang G."/>
        </authorList>
    </citation>
    <scope>NUCLEOTIDE SEQUENCE [LARGE SCALE GENOMIC DNA]</scope>
    <source>
        <strain evidence="2 3">YL5-2</strain>
    </source>
</reference>
<proteinExistence type="predicted"/>
<dbReference type="OrthoDB" id="6080551at2"/>
<protein>
    <submittedName>
        <fullName evidence="2">Uncharacterized protein</fullName>
    </submittedName>
</protein>
<evidence type="ECO:0000256" key="1">
    <source>
        <dbReference type="SAM" id="MobiDB-lite"/>
    </source>
</evidence>
<comment type="caution">
    <text evidence="2">The sequence shown here is derived from an EMBL/GenBank/DDBJ whole genome shotgun (WGS) entry which is preliminary data.</text>
</comment>
<organism evidence="2 3">
    <name type="scientific">Halovibrio salipaludis</name>
    <dbReference type="NCBI Taxonomy" id="2032626"/>
    <lineage>
        <taxon>Bacteria</taxon>
        <taxon>Pseudomonadati</taxon>
        <taxon>Pseudomonadota</taxon>
        <taxon>Gammaproteobacteria</taxon>
        <taxon>Oceanospirillales</taxon>
        <taxon>Halomonadaceae</taxon>
        <taxon>Halovibrio</taxon>
    </lineage>
</organism>
<evidence type="ECO:0000313" key="2">
    <source>
        <dbReference type="EMBL" id="PAU80710.1"/>
    </source>
</evidence>
<accession>A0A2A2F7B4</accession>
<evidence type="ECO:0000313" key="3">
    <source>
        <dbReference type="Proteomes" id="UP000218896"/>
    </source>
</evidence>
<sequence>MTEPEETDAVPAQQDEAEQRHEPRRYQVSANRGRARHRLRYVESGGATEEQSEGECGLCRDLPVR</sequence>
<dbReference type="AlphaFoldDB" id="A0A2A2F7B4"/>
<gene>
    <name evidence="2" type="ORF">CK501_09880</name>
</gene>
<name>A0A2A2F7B4_9GAMM</name>
<dbReference type="Proteomes" id="UP000218896">
    <property type="component" value="Unassembled WGS sequence"/>
</dbReference>